<sequence>MMDTFTGAARRLLAVCPPPAAACKGSRNIKTLVLSFYISDPPQLSSIGRTVKDVVSGGETEYLKFHIFPPPTSSNTSRNLRKMLYESWQLDNPPVHFGYVPKLRQVSLASGARAWQAPFVLTECFSKIATNLLELYLNFGCEADLGSTRTSQAPHHNIQKPHPRISLLYLEIDIHVSKHPTILPRRPTCYGNHPKEWKHLNLKLLVMKWFEEEDKVTNYLLLFMECALGLKRIELRGKSPCANCNAIDLESGISHVDEASRLIGA</sequence>
<reference evidence="1" key="1">
    <citation type="submission" date="2015-06" db="UniProtKB">
        <authorList>
            <consortium name="EnsemblPlants"/>
        </authorList>
    </citation>
    <scope>IDENTIFICATION</scope>
</reference>
<accession>N1QTX6</accession>
<proteinExistence type="predicted"/>
<dbReference type="AlphaFoldDB" id="N1QTX6"/>
<dbReference type="EnsemblPlants" id="EMT01314">
    <property type="protein sequence ID" value="EMT01314"/>
    <property type="gene ID" value="F775_02940"/>
</dbReference>
<protein>
    <recommendedName>
        <fullName evidence="2">FBD domain-containing protein</fullName>
    </recommendedName>
</protein>
<dbReference type="PANTHER" id="PTHR32153">
    <property type="entry name" value="OJ000223_09.16 PROTEIN"/>
    <property type="match status" value="1"/>
</dbReference>
<name>N1QTX6_AEGTA</name>
<dbReference type="InterPro" id="IPR044997">
    <property type="entry name" value="F-box_plant"/>
</dbReference>
<organism evidence="1">
    <name type="scientific">Aegilops tauschii</name>
    <name type="common">Tausch's goatgrass</name>
    <name type="synonym">Aegilops squarrosa</name>
    <dbReference type="NCBI Taxonomy" id="37682"/>
    <lineage>
        <taxon>Eukaryota</taxon>
        <taxon>Viridiplantae</taxon>
        <taxon>Streptophyta</taxon>
        <taxon>Embryophyta</taxon>
        <taxon>Tracheophyta</taxon>
        <taxon>Spermatophyta</taxon>
        <taxon>Magnoliopsida</taxon>
        <taxon>Liliopsida</taxon>
        <taxon>Poales</taxon>
        <taxon>Poaceae</taxon>
        <taxon>BOP clade</taxon>
        <taxon>Pooideae</taxon>
        <taxon>Triticodae</taxon>
        <taxon>Triticeae</taxon>
        <taxon>Triticinae</taxon>
        <taxon>Aegilops</taxon>
    </lineage>
</organism>
<evidence type="ECO:0008006" key="2">
    <source>
        <dbReference type="Google" id="ProtNLM"/>
    </source>
</evidence>
<evidence type="ECO:0000313" key="1">
    <source>
        <dbReference type="EnsemblPlants" id="EMT01314"/>
    </source>
</evidence>